<dbReference type="SUPFAM" id="SSF52283">
    <property type="entry name" value="Formate/glycerate dehydrogenase catalytic domain-like"/>
    <property type="match status" value="1"/>
</dbReference>
<evidence type="ECO:0000313" key="8">
    <source>
        <dbReference type="Proteomes" id="UP000739565"/>
    </source>
</evidence>
<evidence type="ECO:0000256" key="4">
    <source>
        <dbReference type="RuleBase" id="RU003719"/>
    </source>
</evidence>
<dbReference type="Proteomes" id="UP000739565">
    <property type="component" value="Unassembled WGS sequence"/>
</dbReference>
<comment type="caution">
    <text evidence="7">The sequence shown here is derived from an EMBL/GenBank/DDBJ whole genome shotgun (WGS) entry which is preliminary data.</text>
</comment>
<dbReference type="PANTHER" id="PTHR10996">
    <property type="entry name" value="2-HYDROXYACID DEHYDROGENASE-RELATED"/>
    <property type="match status" value="1"/>
</dbReference>
<dbReference type="GO" id="GO:0030267">
    <property type="term" value="F:glyoxylate reductase (NADPH) activity"/>
    <property type="evidence" value="ECO:0007669"/>
    <property type="project" value="TreeGrafter"/>
</dbReference>
<evidence type="ECO:0000256" key="2">
    <source>
        <dbReference type="ARBA" id="ARBA00023002"/>
    </source>
</evidence>
<evidence type="ECO:0000313" key="7">
    <source>
        <dbReference type="EMBL" id="MBZ1350553.1"/>
    </source>
</evidence>
<dbReference type="Pfam" id="PF02826">
    <property type="entry name" value="2-Hacid_dh_C"/>
    <property type="match status" value="1"/>
</dbReference>
<evidence type="ECO:0000259" key="6">
    <source>
        <dbReference type="Pfam" id="PF02826"/>
    </source>
</evidence>
<dbReference type="CDD" id="cd12156">
    <property type="entry name" value="HPPR"/>
    <property type="match status" value="1"/>
</dbReference>
<evidence type="ECO:0000256" key="1">
    <source>
        <dbReference type="ARBA" id="ARBA00022857"/>
    </source>
</evidence>
<evidence type="ECO:0000259" key="5">
    <source>
        <dbReference type="Pfam" id="PF00389"/>
    </source>
</evidence>
<dbReference type="GO" id="GO:0051287">
    <property type="term" value="F:NAD binding"/>
    <property type="evidence" value="ECO:0007669"/>
    <property type="project" value="InterPro"/>
</dbReference>
<dbReference type="EMBL" id="JAHXRI010000006">
    <property type="protein sequence ID" value="MBZ1350553.1"/>
    <property type="molecule type" value="Genomic_DNA"/>
</dbReference>
<keyword evidence="3" id="KW-0520">NAD</keyword>
<dbReference type="InterPro" id="IPR036291">
    <property type="entry name" value="NAD(P)-bd_dom_sf"/>
</dbReference>
<dbReference type="InterPro" id="IPR050223">
    <property type="entry name" value="D-isomer_2-hydroxyacid_DH"/>
</dbReference>
<comment type="similarity">
    <text evidence="4">Belongs to the D-isomer specific 2-hydroxyacid dehydrogenase family.</text>
</comment>
<feature type="domain" description="D-isomer specific 2-hydroxyacid dehydrogenase catalytic" evidence="5">
    <location>
        <begin position="18"/>
        <end position="310"/>
    </location>
</feature>
<dbReference type="SUPFAM" id="SSF51735">
    <property type="entry name" value="NAD(P)-binding Rossmann-fold domains"/>
    <property type="match status" value="1"/>
</dbReference>
<organism evidence="7 8">
    <name type="scientific">Zwartia hollandica</name>
    <dbReference type="NCBI Taxonomy" id="324606"/>
    <lineage>
        <taxon>Bacteria</taxon>
        <taxon>Pseudomonadati</taxon>
        <taxon>Pseudomonadota</taxon>
        <taxon>Betaproteobacteria</taxon>
        <taxon>Burkholderiales</taxon>
        <taxon>Alcaligenaceae</taxon>
        <taxon>Zwartia</taxon>
    </lineage>
</organism>
<feature type="domain" description="D-isomer specific 2-hydroxyacid dehydrogenase NAD-binding" evidence="6">
    <location>
        <begin position="113"/>
        <end position="283"/>
    </location>
</feature>
<dbReference type="FunFam" id="3.40.50.720:FF:000213">
    <property type="entry name" value="Putative 2-hydroxyacid dehydrogenase"/>
    <property type="match status" value="1"/>
</dbReference>
<dbReference type="InterPro" id="IPR006139">
    <property type="entry name" value="D-isomer_2_OHA_DH_cat_dom"/>
</dbReference>
<dbReference type="Gene3D" id="3.40.50.720">
    <property type="entry name" value="NAD(P)-binding Rossmann-like Domain"/>
    <property type="match status" value="2"/>
</dbReference>
<dbReference type="GO" id="GO:0005829">
    <property type="term" value="C:cytosol"/>
    <property type="evidence" value="ECO:0007669"/>
    <property type="project" value="TreeGrafter"/>
</dbReference>
<gene>
    <name evidence="7" type="ORF">KZZ10_07820</name>
</gene>
<proteinExistence type="inferred from homology"/>
<dbReference type="InterPro" id="IPR006140">
    <property type="entry name" value="D-isomer_DH_NAD-bd"/>
</dbReference>
<dbReference type="AlphaFoldDB" id="A0A953T1Q1"/>
<sequence length="316" mass="33429">MMQHAKPEVIVAFPVAGAALEALRAHYTVHHVPVVAERQVAVDQLGARIVAVITNGTYGWDAALMRQMPKLKVIAAFGAGYENIDAQAAYELGIATSHGRGTNTISVADHALTLLFAIVRDVVMSAEGLQKGKWHTIRHARPDISGRRLGIFGLGLIGQAIATRARAFDMSIAYCNRKPNPDVAYEYVPSLESLAERVDFLICAAPGGAATQHVVNAAVLRALGPQGYLVNVGRGSVVDSDALSFALRNGQIAGAGLDVFEGEPQLPESLKGLSNLIVTPHIAGFSPDSFVGYIRSVVENVDACLAGRPAVTPIPL</sequence>
<dbReference type="GO" id="GO:0016618">
    <property type="term" value="F:hydroxypyruvate reductase [NAD(P)H] activity"/>
    <property type="evidence" value="ECO:0007669"/>
    <property type="project" value="TreeGrafter"/>
</dbReference>
<dbReference type="Pfam" id="PF00389">
    <property type="entry name" value="2-Hacid_dh"/>
    <property type="match status" value="1"/>
</dbReference>
<reference evidence="7" key="1">
    <citation type="submission" date="2021-07" db="EMBL/GenBank/DDBJ databases">
        <title>New genus and species of the family Alcaligenaceae.</title>
        <authorList>
            <person name="Hahn M.W."/>
        </authorList>
    </citation>
    <scope>NUCLEOTIDE SEQUENCE</scope>
    <source>
        <strain evidence="7">LF4-65</strain>
    </source>
</reference>
<keyword evidence="2 4" id="KW-0560">Oxidoreductase</keyword>
<keyword evidence="8" id="KW-1185">Reference proteome</keyword>
<name>A0A953T1Q1_9BURK</name>
<dbReference type="RefSeq" id="WP_259660927.1">
    <property type="nucleotide sequence ID" value="NZ_JAHXRI010000006.1"/>
</dbReference>
<protein>
    <submittedName>
        <fullName evidence="7">2-hydroxyacid dehydrogenase</fullName>
    </submittedName>
</protein>
<accession>A0A953T1Q1</accession>
<evidence type="ECO:0000256" key="3">
    <source>
        <dbReference type="ARBA" id="ARBA00023027"/>
    </source>
</evidence>
<keyword evidence="1" id="KW-0521">NADP</keyword>
<dbReference type="PANTHER" id="PTHR10996:SF178">
    <property type="entry name" value="2-HYDROXYACID DEHYDROGENASE YGL185C-RELATED"/>
    <property type="match status" value="1"/>
</dbReference>